<keyword evidence="9" id="KW-0862">Zinc</keyword>
<keyword evidence="7" id="KW-0863">Zinc-finger</keyword>
<dbReference type="EMBL" id="JAKOGI010001132">
    <property type="protein sequence ID" value="KAJ8427548.1"/>
    <property type="molecule type" value="Genomic_DNA"/>
</dbReference>
<reference evidence="13" key="1">
    <citation type="submission" date="2022-04" db="EMBL/GenBank/DDBJ databases">
        <title>Carnegiea gigantea Genome sequencing and assembly v2.</title>
        <authorList>
            <person name="Copetti D."/>
            <person name="Sanderson M.J."/>
            <person name="Burquez A."/>
            <person name="Wojciechowski M.F."/>
        </authorList>
    </citation>
    <scope>NUCLEOTIDE SEQUENCE</scope>
    <source>
        <strain evidence="13">SGP5-SGP5p</strain>
        <tissue evidence="13">Aerial part</tissue>
    </source>
</reference>
<keyword evidence="5 12" id="KW-0812">Transmembrane</keyword>
<feature type="transmembrane region" description="Helical" evidence="12">
    <location>
        <begin position="164"/>
        <end position="182"/>
    </location>
</feature>
<keyword evidence="6" id="KW-0479">Metal-binding</keyword>
<comment type="caution">
    <text evidence="13">The sequence shown here is derived from an EMBL/GenBank/DDBJ whole genome shotgun (WGS) entry which is preliminary data.</text>
</comment>
<organism evidence="13 14">
    <name type="scientific">Carnegiea gigantea</name>
    <dbReference type="NCBI Taxonomy" id="171969"/>
    <lineage>
        <taxon>Eukaryota</taxon>
        <taxon>Viridiplantae</taxon>
        <taxon>Streptophyta</taxon>
        <taxon>Embryophyta</taxon>
        <taxon>Tracheophyta</taxon>
        <taxon>Spermatophyta</taxon>
        <taxon>Magnoliopsida</taxon>
        <taxon>eudicotyledons</taxon>
        <taxon>Gunneridae</taxon>
        <taxon>Pentapetalae</taxon>
        <taxon>Caryophyllales</taxon>
        <taxon>Cactineae</taxon>
        <taxon>Cactaceae</taxon>
        <taxon>Cactoideae</taxon>
        <taxon>Echinocereeae</taxon>
        <taxon>Carnegiea</taxon>
    </lineage>
</organism>
<protein>
    <recommendedName>
        <fullName evidence="3">RING-type E3 ubiquitin transferase</fullName>
        <ecNumber evidence="3">2.3.2.27</ecNumber>
    </recommendedName>
</protein>
<dbReference type="GO" id="GO:0008270">
    <property type="term" value="F:zinc ion binding"/>
    <property type="evidence" value="ECO:0007669"/>
    <property type="project" value="UniProtKB-KW"/>
</dbReference>
<dbReference type="GO" id="GO:0016567">
    <property type="term" value="P:protein ubiquitination"/>
    <property type="evidence" value="ECO:0007669"/>
    <property type="project" value="TreeGrafter"/>
</dbReference>
<feature type="transmembrane region" description="Helical" evidence="12">
    <location>
        <begin position="73"/>
        <end position="94"/>
    </location>
</feature>
<accession>A0A9Q1JNR7</accession>
<keyword evidence="8" id="KW-0833">Ubl conjugation pathway</keyword>
<keyword evidence="14" id="KW-1185">Reference proteome</keyword>
<evidence type="ECO:0000256" key="3">
    <source>
        <dbReference type="ARBA" id="ARBA00012483"/>
    </source>
</evidence>
<evidence type="ECO:0000256" key="9">
    <source>
        <dbReference type="ARBA" id="ARBA00022833"/>
    </source>
</evidence>
<evidence type="ECO:0000256" key="6">
    <source>
        <dbReference type="ARBA" id="ARBA00022723"/>
    </source>
</evidence>
<dbReference type="AlphaFoldDB" id="A0A9Q1JNR7"/>
<evidence type="ECO:0000256" key="7">
    <source>
        <dbReference type="ARBA" id="ARBA00022771"/>
    </source>
</evidence>
<dbReference type="PANTHER" id="PTHR45977:SF28">
    <property type="entry name" value="OS02G0674700 PROTEIN"/>
    <property type="match status" value="1"/>
</dbReference>
<keyword evidence="10 12" id="KW-1133">Transmembrane helix</keyword>
<dbReference type="PANTHER" id="PTHR45977">
    <property type="entry name" value="TARGET OF ERK KINASE MPK-1"/>
    <property type="match status" value="1"/>
</dbReference>
<dbReference type="OrthoDB" id="8062037at2759"/>
<evidence type="ECO:0000256" key="4">
    <source>
        <dbReference type="ARBA" id="ARBA00022679"/>
    </source>
</evidence>
<sequence>MASIDATPFLANNGATSTSPSSVRAQGLRHAARMIRLASTGRRGMREPSMAVRETAAQEIEDRQVDWAYSPPVVTLDVAWNSAFVAAAAAALIVSRSNRLHLPLRLWAAGYALQCVIHVVCVCVEFRRRRRRWNAPDEVGGGQGFEESSSVIRQLESANTMFSFVWWMIGFYWLCVGGHASQQESPTLYWFALIQILTSYDLICYGYAILLCRLCIVFLVLDLFFVMFCVALASVIAAAVCCCLPCIIAILYVLTDRYKLDENLWGSTFKAPILGETQGGASKEDIELLPKYKFHQTGSEQKVSDATPGPCEGVMTECETNSPTVRRLTADDAQIVIYHLEFPSPDLLDSDLINYLWLGAKELSHLRSAAFVYLHMRMASSLGSSLVATIFTPVVLISGCTSTLPAPFASLTYRNVTIGMKKHRRACTSVEAFTTCYKDLFQ</sequence>
<proteinExistence type="predicted"/>
<comment type="catalytic activity">
    <reaction evidence="1">
        <text>S-ubiquitinyl-[E2 ubiquitin-conjugating enzyme]-L-cysteine + [acceptor protein]-L-lysine = [E2 ubiquitin-conjugating enzyme]-L-cysteine + N(6)-ubiquitinyl-[acceptor protein]-L-lysine.</text>
        <dbReference type="EC" id="2.3.2.27"/>
    </reaction>
</comment>
<evidence type="ECO:0000256" key="11">
    <source>
        <dbReference type="ARBA" id="ARBA00023136"/>
    </source>
</evidence>
<dbReference type="Proteomes" id="UP001153076">
    <property type="component" value="Unassembled WGS sequence"/>
</dbReference>
<gene>
    <name evidence="13" type="ORF">Cgig2_003111</name>
</gene>
<evidence type="ECO:0000256" key="5">
    <source>
        <dbReference type="ARBA" id="ARBA00022692"/>
    </source>
</evidence>
<dbReference type="GO" id="GO:0016020">
    <property type="term" value="C:membrane"/>
    <property type="evidence" value="ECO:0007669"/>
    <property type="project" value="UniProtKB-SubCell"/>
</dbReference>
<feature type="transmembrane region" description="Helical" evidence="12">
    <location>
        <begin position="223"/>
        <end position="254"/>
    </location>
</feature>
<keyword evidence="11 12" id="KW-0472">Membrane</keyword>
<comment type="subcellular location">
    <subcellularLocation>
        <location evidence="2">Membrane</location>
        <topology evidence="2">Multi-pass membrane protein</topology>
    </subcellularLocation>
</comment>
<dbReference type="GO" id="GO:0061630">
    <property type="term" value="F:ubiquitin protein ligase activity"/>
    <property type="evidence" value="ECO:0007669"/>
    <property type="project" value="UniProtKB-EC"/>
</dbReference>
<evidence type="ECO:0000313" key="14">
    <source>
        <dbReference type="Proteomes" id="UP001153076"/>
    </source>
</evidence>
<dbReference type="EC" id="2.3.2.27" evidence="3"/>
<evidence type="ECO:0000256" key="1">
    <source>
        <dbReference type="ARBA" id="ARBA00000900"/>
    </source>
</evidence>
<evidence type="ECO:0000256" key="10">
    <source>
        <dbReference type="ARBA" id="ARBA00022989"/>
    </source>
</evidence>
<evidence type="ECO:0000256" key="2">
    <source>
        <dbReference type="ARBA" id="ARBA00004141"/>
    </source>
</evidence>
<keyword evidence="4" id="KW-0808">Transferase</keyword>
<evidence type="ECO:0000313" key="13">
    <source>
        <dbReference type="EMBL" id="KAJ8427548.1"/>
    </source>
</evidence>
<evidence type="ECO:0000256" key="12">
    <source>
        <dbReference type="SAM" id="Phobius"/>
    </source>
</evidence>
<evidence type="ECO:0000256" key="8">
    <source>
        <dbReference type="ARBA" id="ARBA00022786"/>
    </source>
</evidence>
<dbReference type="GO" id="GO:0006511">
    <property type="term" value="P:ubiquitin-dependent protein catabolic process"/>
    <property type="evidence" value="ECO:0007669"/>
    <property type="project" value="TreeGrafter"/>
</dbReference>
<dbReference type="GO" id="GO:0000325">
    <property type="term" value="C:plant-type vacuole"/>
    <property type="evidence" value="ECO:0007669"/>
    <property type="project" value="TreeGrafter"/>
</dbReference>
<name>A0A9Q1JNR7_9CARY</name>
<feature type="transmembrane region" description="Helical" evidence="12">
    <location>
        <begin position="106"/>
        <end position="126"/>
    </location>
</feature>